<dbReference type="InterPro" id="IPR047263">
    <property type="entry name" value="HNL-like_cupin"/>
</dbReference>
<dbReference type="KEGG" id="ahw:NCTC11636_01397"/>
<dbReference type="RefSeq" id="WP_126382486.1">
    <property type="nucleotide sequence ID" value="NZ_LR134350.1"/>
</dbReference>
<name>A0A3S4V4P1_9ACTO</name>
<proteinExistence type="predicted"/>
<accession>A0A3S4V4P1</accession>
<dbReference type="InterPro" id="IPR014710">
    <property type="entry name" value="RmlC-like_jellyroll"/>
</dbReference>
<protein>
    <submittedName>
        <fullName evidence="2">Predicted mannose-6-phosphate isomerase</fullName>
    </submittedName>
</protein>
<dbReference type="InterPro" id="IPR011051">
    <property type="entry name" value="RmlC_Cupin_sf"/>
</dbReference>
<dbReference type="EMBL" id="LR134350">
    <property type="protein sequence ID" value="VEG28163.1"/>
    <property type="molecule type" value="Genomic_DNA"/>
</dbReference>
<feature type="domain" description="Cupin type-2" evidence="1">
    <location>
        <begin position="50"/>
        <end position="109"/>
    </location>
</feature>
<evidence type="ECO:0000259" key="1">
    <source>
        <dbReference type="Pfam" id="PF07883"/>
    </source>
</evidence>
<dbReference type="PANTHER" id="PTHR43698">
    <property type="entry name" value="RIBD C-TERMINAL DOMAIN CONTAINING PROTEIN"/>
    <property type="match status" value="1"/>
</dbReference>
<dbReference type="Pfam" id="PF07883">
    <property type="entry name" value="Cupin_2"/>
    <property type="match status" value="1"/>
</dbReference>
<reference evidence="2 3" key="1">
    <citation type="submission" date="2018-12" db="EMBL/GenBank/DDBJ databases">
        <authorList>
            <consortium name="Pathogen Informatics"/>
        </authorList>
    </citation>
    <scope>NUCLEOTIDE SEQUENCE [LARGE SCALE GENOMIC DNA]</scope>
    <source>
        <strain evidence="2 3">NCTC11636</strain>
    </source>
</reference>
<dbReference type="OrthoDB" id="9802489at2"/>
<dbReference type="Gene3D" id="2.60.120.10">
    <property type="entry name" value="Jelly Rolls"/>
    <property type="match status" value="1"/>
</dbReference>
<dbReference type="PANTHER" id="PTHR43698:SF1">
    <property type="entry name" value="BLL4564 PROTEIN"/>
    <property type="match status" value="1"/>
</dbReference>
<organism evidence="2 3">
    <name type="scientific">Actinomyces howellii</name>
    <dbReference type="NCBI Taxonomy" id="52771"/>
    <lineage>
        <taxon>Bacteria</taxon>
        <taxon>Bacillati</taxon>
        <taxon>Actinomycetota</taxon>
        <taxon>Actinomycetes</taxon>
        <taxon>Actinomycetales</taxon>
        <taxon>Actinomycetaceae</taxon>
        <taxon>Actinomyces</taxon>
    </lineage>
</organism>
<evidence type="ECO:0000313" key="3">
    <source>
        <dbReference type="Proteomes" id="UP000266895"/>
    </source>
</evidence>
<sequence>MSTTLDPAFQEANAFGIGEPNTAYARYFSGASFLNPLVTDPECVVGVHNVTFEPGCRNNWHVHHATAGGQVLLCTAGSGWYQADGEEAVSLEPGSVVFVPAGVKHWHGAKAGSWFSHIALTVPGENSSTEWLEPVDDERYAAL</sequence>
<dbReference type="SUPFAM" id="SSF51182">
    <property type="entry name" value="RmlC-like cupins"/>
    <property type="match status" value="1"/>
</dbReference>
<keyword evidence="2" id="KW-0413">Isomerase</keyword>
<dbReference type="Proteomes" id="UP000266895">
    <property type="component" value="Chromosome"/>
</dbReference>
<keyword evidence="3" id="KW-1185">Reference proteome</keyword>
<evidence type="ECO:0000313" key="2">
    <source>
        <dbReference type="EMBL" id="VEG28163.1"/>
    </source>
</evidence>
<dbReference type="AlphaFoldDB" id="A0A3S4V4P1"/>
<dbReference type="InterPro" id="IPR013096">
    <property type="entry name" value="Cupin_2"/>
</dbReference>
<gene>
    <name evidence="2" type="ORF">NCTC11636_01397</name>
</gene>
<dbReference type="CDD" id="cd02233">
    <property type="entry name" value="cupin_HNL-like"/>
    <property type="match status" value="1"/>
</dbReference>
<dbReference type="GO" id="GO:0016853">
    <property type="term" value="F:isomerase activity"/>
    <property type="evidence" value="ECO:0007669"/>
    <property type="project" value="UniProtKB-KW"/>
</dbReference>